<feature type="domain" description="Aminotransferase class I/classII large" evidence="4">
    <location>
        <begin position="29"/>
        <end position="372"/>
    </location>
</feature>
<sequence>MSLGLTLPDYPWESLAPYAKTARSHPGGVVDVSIGTPVDDTPPVVRQALADAANAPGYPSTAGSPALRRAITDWFARRRGVPDLDPDTEVVPTIGSKEAVAWLPTMLGLTPDDVVAHPLIAYPTYDMGARIAGCGAVPVDQFALLTARSRDTDDFGRVRMMWVNSPSNPTGAVLDVDTLRALVQWARANDVLLVSDECYAEMGWDVPSVPSLLDPRVTGGDHENLLVAYSLSKQSSAAGYRASFLAGDAALIGNLTTTRKHAGMIVPWPVQEATRAALGDDEHVAAQRARYSARRSVLKPALTEWGLRIDQSVAGLYLWGTAGEDCWTTIGRLADLGILAGPGIFYGDAGREYVRVSLTASDERIDAAAERLAAP</sequence>
<dbReference type="SUPFAM" id="SSF53383">
    <property type="entry name" value="PLP-dependent transferases"/>
    <property type="match status" value="1"/>
</dbReference>
<dbReference type="InterPro" id="IPR050881">
    <property type="entry name" value="LL-DAP_aminotransferase"/>
</dbReference>
<dbReference type="EMBL" id="JACBZP010000001">
    <property type="protein sequence ID" value="NYI68072.1"/>
    <property type="molecule type" value="Genomic_DNA"/>
</dbReference>
<organism evidence="5 6">
    <name type="scientific">Spelaeicoccus albus</name>
    <dbReference type="NCBI Taxonomy" id="1280376"/>
    <lineage>
        <taxon>Bacteria</taxon>
        <taxon>Bacillati</taxon>
        <taxon>Actinomycetota</taxon>
        <taxon>Actinomycetes</taxon>
        <taxon>Micrococcales</taxon>
        <taxon>Brevibacteriaceae</taxon>
        <taxon>Spelaeicoccus</taxon>
    </lineage>
</organism>
<keyword evidence="2" id="KW-0032">Aminotransferase</keyword>
<dbReference type="Gene3D" id="3.90.1150.10">
    <property type="entry name" value="Aspartate Aminotransferase, domain 1"/>
    <property type="match status" value="1"/>
</dbReference>
<proteinExistence type="predicted"/>
<dbReference type="PANTHER" id="PTHR42832">
    <property type="entry name" value="AMINO ACID AMINOTRANSFERASE"/>
    <property type="match status" value="1"/>
</dbReference>
<evidence type="ECO:0000313" key="6">
    <source>
        <dbReference type="Proteomes" id="UP000539111"/>
    </source>
</evidence>
<dbReference type="CDD" id="cd00609">
    <property type="entry name" value="AAT_like"/>
    <property type="match status" value="1"/>
</dbReference>
<evidence type="ECO:0000313" key="5">
    <source>
        <dbReference type="EMBL" id="NYI68072.1"/>
    </source>
</evidence>
<dbReference type="InterPro" id="IPR019880">
    <property type="entry name" value="OxyQ"/>
</dbReference>
<reference evidence="5 6" key="1">
    <citation type="submission" date="2020-07" db="EMBL/GenBank/DDBJ databases">
        <title>Sequencing the genomes of 1000 actinobacteria strains.</title>
        <authorList>
            <person name="Klenk H.-P."/>
        </authorList>
    </citation>
    <scope>NUCLEOTIDE SEQUENCE [LARGE SCALE GENOMIC DNA]</scope>
    <source>
        <strain evidence="5 6">DSM 26341</strain>
    </source>
</reference>
<gene>
    <name evidence="5" type="ORF">BJY26_002378</name>
</gene>
<comment type="caution">
    <text evidence="5">The sequence shown here is derived from an EMBL/GenBank/DDBJ whole genome shotgun (WGS) entry which is preliminary data.</text>
</comment>
<dbReference type="Gene3D" id="3.40.640.10">
    <property type="entry name" value="Type I PLP-dependent aspartate aminotransferase-like (Major domain)"/>
    <property type="match status" value="1"/>
</dbReference>
<evidence type="ECO:0000259" key="4">
    <source>
        <dbReference type="Pfam" id="PF00155"/>
    </source>
</evidence>
<keyword evidence="3" id="KW-0808">Transferase</keyword>
<dbReference type="Proteomes" id="UP000539111">
    <property type="component" value="Unassembled WGS sequence"/>
</dbReference>
<dbReference type="NCBIfam" id="TIGR03539">
    <property type="entry name" value="DapC_actino"/>
    <property type="match status" value="1"/>
</dbReference>
<dbReference type="InterPro" id="IPR015421">
    <property type="entry name" value="PyrdxlP-dep_Trfase_major"/>
</dbReference>
<dbReference type="InterPro" id="IPR004839">
    <property type="entry name" value="Aminotransferase_I/II_large"/>
</dbReference>
<dbReference type="GO" id="GO:0008483">
    <property type="term" value="F:transaminase activity"/>
    <property type="evidence" value="ECO:0007669"/>
    <property type="project" value="UniProtKB-KW"/>
</dbReference>
<evidence type="ECO:0000256" key="1">
    <source>
        <dbReference type="ARBA" id="ARBA00001933"/>
    </source>
</evidence>
<accession>A0A7Z0D3A0</accession>
<comment type="cofactor">
    <cofactor evidence="1">
        <name>pyridoxal 5'-phosphate</name>
        <dbReference type="ChEBI" id="CHEBI:597326"/>
    </cofactor>
</comment>
<protein>
    <submittedName>
        <fullName evidence="5">Succinyldiaminopimelate transaminase</fullName>
    </submittedName>
</protein>
<dbReference type="AlphaFoldDB" id="A0A7Z0D3A0"/>
<name>A0A7Z0D3A0_9MICO</name>
<evidence type="ECO:0000256" key="2">
    <source>
        <dbReference type="ARBA" id="ARBA00022576"/>
    </source>
</evidence>
<dbReference type="RefSeq" id="WP_179428464.1">
    <property type="nucleotide sequence ID" value="NZ_JACBZP010000001.1"/>
</dbReference>
<dbReference type="Pfam" id="PF00155">
    <property type="entry name" value="Aminotran_1_2"/>
    <property type="match status" value="1"/>
</dbReference>
<dbReference type="InterPro" id="IPR015422">
    <property type="entry name" value="PyrdxlP-dep_Trfase_small"/>
</dbReference>
<keyword evidence="6" id="KW-1185">Reference proteome</keyword>
<dbReference type="GO" id="GO:0030170">
    <property type="term" value="F:pyridoxal phosphate binding"/>
    <property type="evidence" value="ECO:0007669"/>
    <property type="project" value="InterPro"/>
</dbReference>
<evidence type="ECO:0000256" key="3">
    <source>
        <dbReference type="ARBA" id="ARBA00022679"/>
    </source>
</evidence>
<dbReference type="InterPro" id="IPR015424">
    <property type="entry name" value="PyrdxlP-dep_Trfase"/>
</dbReference>
<dbReference type="PANTHER" id="PTHR42832:SF3">
    <property type="entry name" value="L-GLUTAMINE--4-(METHYLSULFANYL)-2-OXOBUTANOATE AMINOTRANSFERASE"/>
    <property type="match status" value="1"/>
</dbReference>